<feature type="region of interest" description="Disordered" evidence="1">
    <location>
        <begin position="25"/>
        <end position="47"/>
    </location>
</feature>
<name>A0ABT2KLW3_9RHOB</name>
<proteinExistence type="predicted"/>
<evidence type="ECO:0000313" key="2">
    <source>
        <dbReference type="EMBL" id="MCT4371880.1"/>
    </source>
</evidence>
<organism evidence="2 3">
    <name type="scientific">Alloyangia mangrovi</name>
    <dbReference type="NCBI Taxonomy" id="1779329"/>
    <lineage>
        <taxon>Bacteria</taxon>
        <taxon>Pseudomonadati</taxon>
        <taxon>Pseudomonadota</taxon>
        <taxon>Alphaproteobacteria</taxon>
        <taxon>Rhodobacterales</taxon>
        <taxon>Roseobacteraceae</taxon>
        <taxon>Alloyangia</taxon>
    </lineage>
</organism>
<dbReference type="RefSeq" id="WP_235865517.1">
    <property type="nucleotide sequence ID" value="NZ_NTHN02000033.1"/>
</dbReference>
<dbReference type="EMBL" id="NTHN02000033">
    <property type="protein sequence ID" value="MCT4371880.1"/>
    <property type="molecule type" value="Genomic_DNA"/>
</dbReference>
<evidence type="ECO:0000256" key="1">
    <source>
        <dbReference type="SAM" id="MobiDB-lite"/>
    </source>
</evidence>
<reference evidence="3" key="1">
    <citation type="submission" date="2023-07" db="EMBL/GenBank/DDBJ databases">
        <title>Yangia mangrovi SAOS 153D genome.</title>
        <authorList>
            <person name="Verma A."/>
            <person name="Pal Y."/>
            <person name="Sundharam S."/>
            <person name="Bisht B."/>
            <person name="Srinivasan K."/>
        </authorList>
    </citation>
    <scope>NUCLEOTIDE SEQUENCE [LARGE SCALE GENOMIC DNA]</scope>
    <source>
        <strain evidence="3">SAOS 153D</strain>
    </source>
</reference>
<dbReference type="Proteomes" id="UP000217448">
    <property type="component" value="Unassembled WGS sequence"/>
</dbReference>
<accession>A0ABT2KLW3</accession>
<comment type="caution">
    <text evidence="2">The sequence shown here is derived from an EMBL/GenBank/DDBJ whole genome shotgun (WGS) entry which is preliminary data.</text>
</comment>
<sequence>MKSYAVVFVIGALLVVAGLAMVNRSRTPGTDDRAAAPSEQTETESERYAMSLGRPVELTQGEMQQVRTLAPSIDTSRIRPEEVGKIRAILHSQGNDANKRGRLERLLN</sequence>
<keyword evidence="3" id="KW-1185">Reference proteome</keyword>
<gene>
    <name evidence="2" type="ORF">CLG85_016765</name>
</gene>
<protein>
    <submittedName>
        <fullName evidence="2">Uncharacterized protein</fullName>
    </submittedName>
</protein>
<evidence type="ECO:0000313" key="3">
    <source>
        <dbReference type="Proteomes" id="UP000217448"/>
    </source>
</evidence>